<comment type="caution">
    <text evidence="1">The sequence shown here is derived from an EMBL/GenBank/DDBJ whole genome shotgun (WGS) entry which is preliminary data.</text>
</comment>
<dbReference type="Gene3D" id="3.40.50.10540">
    <property type="entry name" value="Crotonobetainyl-coa:carnitine coa-transferase, domain 1"/>
    <property type="match status" value="1"/>
</dbReference>
<keyword evidence="1" id="KW-0808">Transferase</keyword>
<keyword evidence="2" id="KW-1185">Reference proteome</keyword>
<dbReference type="EMBL" id="JBJLSN010000126">
    <property type="protein sequence ID" value="MFL7906052.1"/>
    <property type="molecule type" value="Genomic_DNA"/>
</dbReference>
<feature type="non-terminal residue" evidence="1">
    <location>
        <position position="1"/>
    </location>
</feature>
<accession>A0ABW8VHY9</accession>
<dbReference type="Proteomes" id="UP001628281">
    <property type="component" value="Unassembled WGS sequence"/>
</dbReference>
<reference evidence="1 2" key="1">
    <citation type="submission" date="2024-11" db="EMBL/GenBank/DDBJ databases">
        <title>Draft genome sequences of two bacteria associated to sugarcane roots in Colombia.</title>
        <authorList>
            <person name="Pardo-Diaz S."/>
            <person name="Masmela-Mendoza J."/>
            <person name="Delgadillo-Duran P."/>
            <person name="Bautista E.J."/>
            <person name="Rojas-Tapias D.F."/>
        </authorList>
    </citation>
    <scope>NUCLEOTIDE SEQUENCE [LARGE SCALE GENOMIC DNA]</scope>
    <source>
        <strain evidence="1 2">Ap18</strain>
    </source>
</reference>
<organism evidence="1 2">
    <name type="scientific">Azospirillum argentinense</name>
    <dbReference type="NCBI Taxonomy" id="2970906"/>
    <lineage>
        <taxon>Bacteria</taxon>
        <taxon>Pseudomonadati</taxon>
        <taxon>Pseudomonadota</taxon>
        <taxon>Alphaproteobacteria</taxon>
        <taxon>Rhodospirillales</taxon>
        <taxon>Azospirillaceae</taxon>
        <taxon>Azospirillum</taxon>
    </lineage>
</organism>
<sequence length="65" mass="7178">TRGKYLTVGNPIKLSDSPTEVTRSPLLGEHTDEILREVLGFDERRISEVRDSGALGAARRPLTTE</sequence>
<protein>
    <submittedName>
        <fullName evidence="1">Formyl-CoA transferase</fullName>
        <ecNumber evidence="1">2.8.3.16</ecNumber>
    </submittedName>
</protein>
<gene>
    <name evidence="1" type="ORF">ACJ41P_33380</name>
</gene>
<dbReference type="GO" id="GO:0033608">
    <property type="term" value="F:formyl-CoA transferase activity"/>
    <property type="evidence" value="ECO:0007669"/>
    <property type="project" value="UniProtKB-EC"/>
</dbReference>
<name>A0ABW8VHY9_9PROT</name>
<dbReference type="EC" id="2.8.3.16" evidence="1"/>
<evidence type="ECO:0000313" key="1">
    <source>
        <dbReference type="EMBL" id="MFL7906052.1"/>
    </source>
</evidence>
<dbReference type="SUPFAM" id="SSF89796">
    <property type="entry name" value="CoA-transferase family III (CaiB/BaiF)"/>
    <property type="match status" value="1"/>
</dbReference>
<evidence type="ECO:0000313" key="2">
    <source>
        <dbReference type="Proteomes" id="UP001628281"/>
    </source>
</evidence>
<dbReference type="InterPro" id="IPR023606">
    <property type="entry name" value="CoA-Trfase_III_dom_1_sf"/>
</dbReference>
<proteinExistence type="predicted"/>